<evidence type="ECO:0000256" key="4">
    <source>
        <dbReference type="ARBA" id="ARBA00023157"/>
    </source>
</evidence>
<organism evidence="5 6">
    <name type="scientific">Eptatretus burgeri</name>
    <name type="common">Inshore hagfish</name>
    <dbReference type="NCBI Taxonomy" id="7764"/>
    <lineage>
        <taxon>Eukaryota</taxon>
        <taxon>Metazoa</taxon>
        <taxon>Chordata</taxon>
        <taxon>Craniata</taxon>
        <taxon>Vertebrata</taxon>
        <taxon>Cyclostomata</taxon>
        <taxon>Myxini</taxon>
        <taxon>Myxiniformes</taxon>
        <taxon>Myxinidae</taxon>
        <taxon>Eptatretinae</taxon>
        <taxon>Eptatretus</taxon>
    </lineage>
</organism>
<reference evidence="5" key="2">
    <citation type="submission" date="2025-09" db="UniProtKB">
        <authorList>
            <consortium name="Ensembl"/>
        </authorList>
    </citation>
    <scope>IDENTIFICATION</scope>
</reference>
<name>A0A8C4QLS2_EPTBU</name>
<evidence type="ECO:0000256" key="2">
    <source>
        <dbReference type="ARBA" id="ARBA00010352"/>
    </source>
</evidence>
<dbReference type="AlphaFoldDB" id="A0A8C4QLS2"/>
<reference evidence="5" key="1">
    <citation type="submission" date="2025-08" db="UniProtKB">
        <authorList>
            <consortium name="Ensembl"/>
        </authorList>
    </citation>
    <scope>IDENTIFICATION</scope>
</reference>
<evidence type="ECO:0008006" key="7">
    <source>
        <dbReference type="Google" id="ProtNLM"/>
    </source>
</evidence>
<dbReference type="Ensembl" id="ENSEBUT00000017412.1">
    <property type="protein sequence ID" value="ENSEBUP00000016836.1"/>
    <property type="gene ID" value="ENSEBUG00000010561.1"/>
</dbReference>
<dbReference type="PANTHER" id="PTHR10500">
    <property type="entry name" value="BETA-MICROSEMINOPROTEIN"/>
    <property type="match status" value="1"/>
</dbReference>
<comment type="subcellular location">
    <subcellularLocation>
        <location evidence="1">Secreted</location>
    </subcellularLocation>
</comment>
<accession>A0A8C4QLS2</accession>
<sequence>MMCVSSQTYVSWPHPTFHSQGEEMCEHSEVRHSIGNKWISEDCMECRCRRDGLHCCSTYATPTNFPSDCVAELDKKNCKYVVHKKDDPKILCPIFGSVG</sequence>
<dbReference type="PANTHER" id="PTHR10500:SF7">
    <property type="entry name" value="BETA-MICROSEMINOPROTEIN"/>
    <property type="match status" value="1"/>
</dbReference>
<dbReference type="OMA" id="HKKSCSI"/>
<evidence type="ECO:0000313" key="5">
    <source>
        <dbReference type="Ensembl" id="ENSEBUP00000016836.1"/>
    </source>
</evidence>
<keyword evidence="3" id="KW-0964">Secreted</keyword>
<comment type="similarity">
    <text evidence="2">Belongs to the beta-microseminoprotein family.</text>
</comment>
<dbReference type="Gene3D" id="2.60.40.1900">
    <property type="entry name" value="Beta-microseminoprotein (PSP94) domain"/>
    <property type="match status" value="1"/>
</dbReference>
<protein>
    <recommendedName>
        <fullName evidence="7">Beta-microseminoprotein</fullName>
    </recommendedName>
</protein>
<dbReference type="GO" id="GO:0005576">
    <property type="term" value="C:extracellular region"/>
    <property type="evidence" value="ECO:0007669"/>
    <property type="project" value="UniProtKB-SubCell"/>
</dbReference>
<evidence type="ECO:0000256" key="3">
    <source>
        <dbReference type="ARBA" id="ARBA00022525"/>
    </source>
</evidence>
<keyword evidence="4" id="KW-1015">Disulfide bond</keyword>
<dbReference type="GeneTree" id="ENSGT01120000277070"/>
<proteinExistence type="inferred from homology"/>
<dbReference type="Pfam" id="PF05825">
    <property type="entry name" value="PSP94"/>
    <property type="match status" value="1"/>
</dbReference>
<keyword evidence="6" id="KW-1185">Reference proteome</keyword>
<evidence type="ECO:0000256" key="1">
    <source>
        <dbReference type="ARBA" id="ARBA00004613"/>
    </source>
</evidence>
<dbReference type="Proteomes" id="UP000694388">
    <property type="component" value="Unplaced"/>
</dbReference>
<dbReference type="InterPro" id="IPR008735">
    <property type="entry name" value="PSP94"/>
</dbReference>
<evidence type="ECO:0000313" key="6">
    <source>
        <dbReference type="Proteomes" id="UP000694388"/>
    </source>
</evidence>